<dbReference type="Gene3D" id="1.20.120.160">
    <property type="entry name" value="HPT domain"/>
    <property type="match status" value="1"/>
</dbReference>
<dbReference type="Gene3D" id="3.40.50.2300">
    <property type="match status" value="2"/>
</dbReference>
<keyword evidence="6" id="KW-0808">Transferase</keyword>
<reference evidence="22 25" key="2">
    <citation type="submission" date="2019-02" db="EMBL/GenBank/DDBJ databases">
        <title>Complete genome sequence of Desulfobacter hydrogenophilus AcRS1.</title>
        <authorList>
            <person name="Marietou A."/>
            <person name="Lund M.B."/>
            <person name="Marshall I.P.G."/>
            <person name="Schreiber L."/>
            <person name="Jorgensen B."/>
        </authorList>
    </citation>
    <scope>NUCLEOTIDE SEQUENCE [LARGE SCALE GENOMIC DNA]</scope>
    <source>
        <strain evidence="22 25">AcRS1</strain>
    </source>
</reference>
<evidence type="ECO:0000256" key="6">
    <source>
        <dbReference type="ARBA" id="ARBA00022679"/>
    </source>
</evidence>
<evidence type="ECO:0000256" key="9">
    <source>
        <dbReference type="ARBA" id="ARBA00022777"/>
    </source>
</evidence>
<dbReference type="InterPro" id="IPR001789">
    <property type="entry name" value="Sig_transdc_resp-reg_receiver"/>
</dbReference>
<dbReference type="SMART" id="SM00448">
    <property type="entry name" value="REC"/>
    <property type="match status" value="2"/>
</dbReference>
<evidence type="ECO:0000256" key="15">
    <source>
        <dbReference type="ARBA" id="ARBA00068150"/>
    </source>
</evidence>
<dbReference type="Pfam" id="PF00512">
    <property type="entry name" value="HisKA"/>
    <property type="match status" value="1"/>
</dbReference>
<feature type="modified residue" description="4-aspartylphosphate" evidence="17">
    <location>
        <position position="858"/>
    </location>
</feature>
<keyword evidence="4" id="KW-1003">Cell membrane</keyword>
<dbReference type="CDD" id="cd16922">
    <property type="entry name" value="HATPase_EvgS-ArcB-TorS-like"/>
    <property type="match status" value="1"/>
</dbReference>
<reference evidence="23 24" key="1">
    <citation type="submission" date="2018-06" db="EMBL/GenBank/DDBJ databases">
        <title>Complete Genome Sequence of Desulfobacter hydrogenophilus (DSM3380).</title>
        <authorList>
            <person name="Marietou A."/>
            <person name="Schreiber L."/>
            <person name="Marshall I."/>
            <person name="Jorgensen B."/>
        </authorList>
    </citation>
    <scope>NUCLEOTIDE SEQUENCE [LARGE SCALE GENOMIC DNA]</scope>
    <source>
        <strain evidence="23 24">DSM 3380</strain>
    </source>
</reference>
<evidence type="ECO:0000256" key="8">
    <source>
        <dbReference type="ARBA" id="ARBA00022741"/>
    </source>
</evidence>
<dbReference type="GO" id="GO:0005524">
    <property type="term" value="F:ATP binding"/>
    <property type="evidence" value="ECO:0007669"/>
    <property type="project" value="UniProtKB-KW"/>
</dbReference>
<dbReference type="AlphaFoldDB" id="A0A328FB74"/>
<dbReference type="Pfam" id="PF01627">
    <property type="entry name" value="Hpt"/>
    <property type="match status" value="1"/>
</dbReference>
<dbReference type="SMART" id="SM00304">
    <property type="entry name" value="HAMP"/>
    <property type="match status" value="1"/>
</dbReference>
<keyword evidence="12" id="KW-0902">Two-component regulatory system</keyword>
<evidence type="ECO:0000259" key="20">
    <source>
        <dbReference type="PROSITE" id="PS50885"/>
    </source>
</evidence>
<dbReference type="SUPFAM" id="SSF47384">
    <property type="entry name" value="Homodimeric domain of signal transducing histidine kinase"/>
    <property type="match status" value="1"/>
</dbReference>
<dbReference type="InterPro" id="IPR003661">
    <property type="entry name" value="HisK_dim/P_dom"/>
</dbReference>
<feature type="domain" description="HAMP" evidence="20">
    <location>
        <begin position="322"/>
        <end position="375"/>
    </location>
</feature>
<evidence type="ECO:0000313" key="23">
    <source>
        <dbReference type="EMBL" id="RAM01486.1"/>
    </source>
</evidence>
<dbReference type="PROSITE" id="PS50110">
    <property type="entry name" value="RESPONSE_REGULATORY"/>
    <property type="match status" value="2"/>
</dbReference>
<comment type="catalytic activity">
    <reaction evidence="1">
        <text>ATP + protein L-histidine = ADP + protein N-phospho-L-histidine.</text>
        <dbReference type="EC" id="2.7.13.3"/>
    </reaction>
</comment>
<evidence type="ECO:0000256" key="17">
    <source>
        <dbReference type="PROSITE-ProRule" id="PRU00169"/>
    </source>
</evidence>
<dbReference type="SUPFAM" id="SSF55874">
    <property type="entry name" value="ATPase domain of HSP90 chaperone/DNA topoisomerase II/histidine kinase"/>
    <property type="match status" value="1"/>
</dbReference>
<comment type="subcellular location">
    <subcellularLocation>
        <location evidence="2">Cell membrane</location>
        <topology evidence="2">Multi-pass membrane protein</topology>
    </subcellularLocation>
</comment>
<keyword evidence="13" id="KW-0472">Membrane</keyword>
<dbReference type="InterPro" id="IPR005467">
    <property type="entry name" value="His_kinase_dom"/>
</dbReference>
<keyword evidence="25" id="KW-1185">Reference proteome</keyword>
<dbReference type="Gene3D" id="3.30.565.10">
    <property type="entry name" value="Histidine kinase-like ATPase, C-terminal domain"/>
    <property type="match status" value="1"/>
</dbReference>
<evidence type="ECO:0000313" key="25">
    <source>
        <dbReference type="Proteomes" id="UP000293902"/>
    </source>
</evidence>
<evidence type="ECO:0000256" key="11">
    <source>
        <dbReference type="ARBA" id="ARBA00022989"/>
    </source>
</evidence>
<dbReference type="PROSITE" id="PS50885">
    <property type="entry name" value="HAMP"/>
    <property type="match status" value="1"/>
</dbReference>
<dbReference type="SUPFAM" id="SSF47226">
    <property type="entry name" value="Histidine-containing phosphotransfer domain, HPT domain"/>
    <property type="match status" value="1"/>
</dbReference>
<keyword evidence="11" id="KW-1133">Transmembrane helix</keyword>
<evidence type="ECO:0000259" key="21">
    <source>
        <dbReference type="PROSITE" id="PS50894"/>
    </source>
</evidence>
<evidence type="ECO:0000256" key="1">
    <source>
        <dbReference type="ARBA" id="ARBA00000085"/>
    </source>
</evidence>
<keyword evidence="7" id="KW-0812">Transmembrane</keyword>
<dbReference type="Proteomes" id="UP000248798">
    <property type="component" value="Unassembled WGS sequence"/>
</dbReference>
<dbReference type="SUPFAM" id="SSF158472">
    <property type="entry name" value="HAMP domain-like"/>
    <property type="match status" value="1"/>
</dbReference>
<gene>
    <name evidence="23" type="ORF">DO021_13445</name>
    <name evidence="22" type="ORF">EYB58_05745</name>
</gene>
<accession>A0A328FB74</accession>
<dbReference type="PROSITE" id="PS50894">
    <property type="entry name" value="HPT"/>
    <property type="match status" value="1"/>
</dbReference>
<evidence type="ECO:0000256" key="7">
    <source>
        <dbReference type="ARBA" id="ARBA00022692"/>
    </source>
</evidence>
<evidence type="ECO:0000256" key="16">
    <source>
        <dbReference type="PROSITE-ProRule" id="PRU00110"/>
    </source>
</evidence>
<dbReference type="InterPro" id="IPR011006">
    <property type="entry name" value="CheY-like_superfamily"/>
</dbReference>
<dbReference type="FunFam" id="1.10.287.130:FF:000002">
    <property type="entry name" value="Two-component osmosensing histidine kinase"/>
    <property type="match status" value="1"/>
</dbReference>
<keyword evidence="8" id="KW-0547">Nucleotide-binding</keyword>
<dbReference type="SMART" id="SM00387">
    <property type="entry name" value="HATPase_c"/>
    <property type="match status" value="1"/>
</dbReference>
<evidence type="ECO:0000256" key="14">
    <source>
        <dbReference type="ARBA" id="ARBA00064003"/>
    </source>
</evidence>
<name>A0A328FB74_9BACT</name>
<evidence type="ECO:0000256" key="10">
    <source>
        <dbReference type="ARBA" id="ARBA00022840"/>
    </source>
</evidence>
<dbReference type="EC" id="2.7.13.3" evidence="3"/>
<dbReference type="Gene3D" id="1.10.8.500">
    <property type="entry name" value="HAMP domain in histidine kinase"/>
    <property type="match status" value="1"/>
</dbReference>
<feature type="modified residue" description="4-aspartylphosphate" evidence="17">
    <location>
        <position position="716"/>
    </location>
</feature>
<dbReference type="Pfam" id="PF02518">
    <property type="entry name" value="HATPase_c"/>
    <property type="match status" value="1"/>
</dbReference>
<dbReference type="Proteomes" id="UP000293902">
    <property type="component" value="Chromosome"/>
</dbReference>
<evidence type="ECO:0000256" key="12">
    <source>
        <dbReference type="ARBA" id="ARBA00023012"/>
    </source>
</evidence>
<dbReference type="RefSeq" id="WP_111957503.1">
    <property type="nucleotide sequence ID" value="NZ_CP036313.1"/>
</dbReference>
<dbReference type="InterPro" id="IPR036097">
    <property type="entry name" value="HisK_dim/P_sf"/>
</dbReference>
<dbReference type="InterPro" id="IPR036641">
    <property type="entry name" value="HPT_dom_sf"/>
</dbReference>
<dbReference type="PANTHER" id="PTHR45339">
    <property type="entry name" value="HYBRID SIGNAL TRANSDUCTION HISTIDINE KINASE J"/>
    <property type="match status" value="1"/>
</dbReference>
<dbReference type="Gene3D" id="3.30.450.20">
    <property type="entry name" value="PAS domain"/>
    <property type="match status" value="1"/>
</dbReference>
<feature type="domain" description="HPt" evidence="21">
    <location>
        <begin position="977"/>
        <end position="1070"/>
    </location>
</feature>
<keyword evidence="9 23" id="KW-0418">Kinase</keyword>
<dbReference type="GO" id="GO:0000155">
    <property type="term" value="F:phosphorelay sensor kinase activity"/>
    <property type="evidence" value="ECO:0007669"/>
    <property type="project" value="InterPro"/>
</dbReference>
<sequence length="1074" mass="118998">MRIRTKTLLTFLPLVVVPLLIIGGVSVVKITQTAHHSVMTERANFLKQLNVQAHSIKQSAEKNALLLSKDKLIQKYILIDDEEDRYSLLQPTLLRLLSDYQQVYPEYYEIRLILPDGYEDTRITVKNIPNKTEFEGDTPYFKKLSTEKSSITTIVFKNQDTDNYALLVSQRLDLIDTSVNEKTTTPKLRGFLTITLGLEWLDKILRQLQEETKGNIFFINDTGTVIAGRNPALIGTIVPQPLLSKIQDSAHPSKVLSATSARFMDMNCVLQYTRIDPGLFLISSLSEQELMAESWSVGKLVIILTLLTGLTVCLLLLLGLRHFILKPVVTLTDAVKSINLKNANYKPLTVHSKDEFGILADNFNQMASRLHDYRNAAEQNFRTLEEQVVDRTAKLKKSMDEAIILAEQAKQGSKAKSQFLANMSHEIRTPMNGVLGMAELVLDTELSPEQRNYLKTIILSGQSLLTVINDILDFSKIEAGKLEMETINFNLPALVNDVAQMLAQKAHEKKLELIVDLAADLHSDISSDPSRIRQVLTNLLSNAIKFTDQGEVVVQVRNIKDSQETTKVQFLVRDTGIGLSEEDQLRLFQPFSQADESTTRKYGGTGLGLAISKQLVELMGGEISCSSQPGQGAEFRFTLTCKKASTTSIVAAVPALELQGVRGLIIDDNATNRNLLIHQLATWGGKQDSAENGIQGLAKLRQAAAAGEPFDMVILDMHMPKMDGLDVARLIKKDPSISSTRMIMLTSAGIRGDGKLAKEAGIKVYLTKPVRQIDLYNSLVTLMNGSPSETHELITKYNLKKETITFDAKILLAEDNLVNQQVTEAVLRKLGCQVDLANDGLEAVSCAENSLYDMIFMDCQMPRLDGYEATGKIRQQKNKAKKGTHTPIIALTANALSGDREKCLAAGMDDYISKPFGQNQIIEILKRWLPDNLKLAPQQSPEQSLSPVAMEVAASADADVIDQKALDNIRSLQGQGAADLLSRIINLFVEETPNQLENLQQAICDKDAGTVCSIAHSLKSSSANLGAMKLSALLRDLEEKARRNVLTDTPSLFLQIENEFKRAEKLLQAEILEV</sequence>
<evidence type="ECO:0000256" key="13">
    <source>
        <dbReference type="ARBA" id="ARBA00023136"/>
    </source>
</evidence>
<dbReference type="InterPro" id="IPR008207">
    <property type="entry name" value="Sig_transdc_His_kin_Hpt_dom"/>
</dbReference>
<feature type="domain" description="Response regulatory" evidence="19">
    <location>
        <begin position="809"/>
        <end position="929"/>
    </location>
</feature>
<evidence type="ECO:0000256" key="5">
    <source>
        <dbReference type="ARBA" id="ARBA00022553"/>
    </source>
</evidence>
<dbReference type="InterPro" id="IPR003660">
    <property type="entry name" value="HAMP_dom"/>
</dbReference>
<keyword evidence="10" id="KW-0067">ATP-binding</keyword>
<evidence type="ECO:0000256" key="2">
    <source>
        <dbReference type="ARBA" id="ARBA00004651"/>
    </source>
</evidence>
<dbReference type="GO" id="GO:0005886">
    <property type="term" value="C:plasma membrane"/>
    <property type="evidence" value="ECO:0007669"/>
    <property type="project" value="UniProtKB-SubCell"/>
</dbReference>
<dbReference type="Pfam" id="PF00072">
    <property type="entry name" value="Response_reg"/>
    <property type="match status" value="2"/>
</dbReference>
<dbReference type="CDD" id="cd06225">
    <property type="entry name" value="HAMP"/>
    <property type="match status" value="1"/>
</dbReference>
<evidence type="ECO:0000313" key="24">
    <source>
        <dbReference type="Proteomes" id="UP000248798"/>
    </source>
</evidence>
<keyword evidence="5 17" id="KW-0597">Phosphoprotein</keyword>
<evidence type="ECO:0000313" key="22">
    <source>
        <dbReference type="EMBL" id="QBH12455.1"/>
    </source>
</evidence>
<organism evidence="23 24">
    <name type="scientific">Desulfobacter hydrogenophilus</name>
    <dbReference type="NCBI Taxonomy" id="2291"/>
    <lineage>
        <taxon>Bacteria</taxon>
        <taxon>Pseudomonadati</taxon>
        <taxon>Thermodesulfobacteriota</taxon>
        <taxon>Desulfobacteria</taxon>
        <taxon>Desulfobacterales</taxon>
        <taxon>Desulfobacteraceae</taxon>
        <taxon>Desulfobacter</taxon>
    </lineage>
</organism>
<evidence type="ECO:0000256" key="3">
    <source>
        <dbReference type="ARBA" id="ARBA00012438"/>
    </source>
</evidence>
<feature type="domain" description="Response regulatory" evidence="19">
    <location>
        <begin position="662"/>
        <end position="783"/>
    </location>
</feature>
<dbReference type="CDD" id="cd17546">
    <property type="entry name" value="REC_hyHK_CKI1_RcsC-like"/>
    <property type="match status" value="2"/>
</dbReference>
<dbReference type="CDD" id="cd00082">
    <property type="entry name" value="HisKA"/>
    <property type="match status" value="1"/>
</dbReference>
<dbReference type="PROSITE" id="PS50109">
    <property type="entry name" value="HIS_KIN"/>
    <property type="match status" value="1"/>
</dbReference>
<dbReference type="Pfam" id="PF00672">
    <property type="entry name" value="HAMP"/>
    <property type="match status" value="1"/>
</dbReference>
<proteinExistence type="predicted"/>
<feature type="domain" description="Histidine kinase" evidence="18">
    <location>
        <begin position="422"/>
        <end position="643"/>
    </location>
</feature>
<protein>
    <recommendedName>
        <fullName evidence="15">Sensory/regulatory protein RpfC</fullName>
        <ecNumber evidence="3">2.7.13.3</ecNumber>
    </recommendedName>
</protein>
<dbReference type="InterPro" id="IPR036890">
    <property type="entry name" value="HATPase_C_sf"/>
</dbReference>
<dbReference type="Gene3D" id="1.10.287.130">
    <property type="match status" value="1"/>
</dbReference>
<dbReference type="InterPro" id="IPR004358">
    <property type="entry name" value="Sig_transdc_His_kin-like_C"/>
</dbReference>
<dbReference type="EMBL" id="CP036313">
    <property type="protein sequence ID" value="QBH12455.1"/>
    <property type="molecule type" value="Genomic_DNA"/>
</dbReference>
<dbReference type="SUPFAM" id="SSF52172">
    <property type="entry name" value="CheY-like"/>
    <property type="match status" value="2"/>
</dbReference>
<dbReference type="FunFam" id="3.30.565.10:FF:000010">
    <property type="entry name" value="Sensor histidine kinase RcsC"/>
    <property type="match status" value="1"/>
</dbReference>
<evidence type="ECO:0000259" key="18">
    <source>
        <dbReference type="PROSITE" id="PS50109"/>
    </source>
</evidence>
<dbReference type="OrthoDB" id="9758705at2"/>
<feature type="modified residue" description="Phosphohistidine" evidence="16">
    <location>
        <position position="1016"/>
    </location>
</feature>
<dbReference type="PANTHER" id="PTHR45339:SF1">
    <property type="entry name" value="HYBRID SIGNAL TRANSDUCTION HISTIDINE KINASE J"/>
    <property type="match status" value="1"/>
</dbReference>
<dbReference type="SMART" id="SM00388">
    <property type="entry name" value="HisKA"/>
    <property type="match status" value="1"/>
</dbReference>
<dbReference type="EMBL" id="QLNI01000026">
    <property type="protein sequence ID" value="RAM01486.1"/>
    <property type="molecule type" value="Genomic_DNA"/>
</dbReference>
<evidence type="ECO:0000256" key="4">
    <source>
        <dbReference type="ARBA" id="ARBA00022475"/>
    </source>
</evidence>
<evidence type="ECO:0000259" key="19">
    <source>
        <dbReference type="PROSITE" id="PS50110"/>
    </source>
</evidence>
<comment type="subunit">
    <text evidence="14">At low DSF concentrations, interacts with RpfF.</text>
</comment>
<dbReference type="PRINTS" id="PR00344">
    <property type="entry name" value="BCTRLSENSOR"/>
</dbReference>
<dbReference type="InterPro" id="IPR003594">
    <property type="entry name" value="HATPase_dom"/>
</dbReference>